<dbReference type="SUPFAM" id="SSF51735">
    <property type="entry name" value="NAD(P)-binding Rossmann-fold domains"/>
    <property type="match status" value="1"/>
</dbReference>
<keyword evidence="5" id="KW-1185">Reference proteome</keyword>
<evidence type="ECO:0000313" key="5">
    <source>
        <dbReference type="Proteomes" id="UP000053263"/>
    </source>
</evidence>
<dbReference type="PANTHER" id="PTHR10366">
    <property type="entry name" value="NAD DEPENDENT EPIMERASE/DEHYDRATASE"/>
    <property type="match status" value="1"/>
</dbReference>
<dbReference type="EMBL" id="KN832573">
    <property type="protein sequence ID" value="KII83918.1"/>
    <property type="molecule type" value="Genomic_DNA"/>
</dbReference>
<dbReference type="InterPro" id="IPR001509">
    <property type="entry name" value="Epimerase_deHydtase"/>
</dbReference>
<dbReference type="AlphaFoldDB" id="A0A0C9T709"/>
<name>A0A0C9T709_PLICR</name>
<dbReference type="PANTHER" id="PTHR10366:SF562">
    <property type="entry name" value="ALDEHYDE REDUCTASE II (AFU_ORTHOLOGUE AFUA_1G11360)"/>
    <property type="match status" value="1"/>
</dbReference>
<dbReference type="Gene3D" id="3.40.50.720">
    <property type="entry name" value="NAD(P)-binding Rossmann-like Domain"/>
    <property type="match status" value="1"/>
</dbReference>
<reference evidence="4 5" key="1">
    <citation type="submission" date="2014-06" db="EMBL/GenBank/DDBJ databases">
        <title>Evolutionary Origins and Diversification of the Mycorrhizal Mutualists.</title>
        <authorList>
            <consortium name="DOE Joint Genome Institute"/>
            <consortium name="Mycorrhizal Genomics Consortium"/>
            <person name="Kohler A."/>
            <person name="Kuo A."/>
            <person name="Nagy L.G."/>
            <person name="Floudas D."/>
            <person name="Copeland A."/>
            <person name="Barry K.W."/>
            <person name="Cichocki N."/>
            <person name="Veneault-Fourrey C."/>
            <person name="LaButti K."/>
            <person name="Lindquist E.A."/>
            <person name="Lipzen A."/>
            <person name="Lundell T."/>
            <person name="Morin E."/>
            <person name="Murat C."/>
            <person name="Riley R."/>
            <person name="Ohm R."/>
            <person name="Sun H."/>
            <person name="Tunlid A."/>
            <person name="Henrissat B."/>
            <person name="Grigoriev I.V."/>
            <person name="Hibbett D.S."/>
            <person name="Martin F."/>
        </authorList>
    </citation>
    <scope>NUCLEOTIDE SEQUENCE [LARGE SCALE GENOMIC DNA]</scope>
    <source>
        <strain evidence="4 5">FD-325 SS-3</strain>
    </source>
</reference>
<dbReference type="OrthoDB" id="2735536at2759"/>
<evidence type="ECO:0000313" key="4">
    <source>
        <dbReference type="EMBL" id="KII83918.1"/>
    </source>
</evidence>
<protein>
    <recommendedName>
        <fullName evidence="3">Ketoreductase domain-containing protein</fullName>
    </recommendedName>
</protein>
<keyword evidence="1" id="KW-0560">Oxidoreductase</keyword>
<dbReference type="InterPro" id="IPR057326">
    <property type="entry name" value="KR_dom"/>
</dbReference>
<proteinExistence type="inferred from homology"/>
<dbReference type="Pfam" id="PF01370">
    <property type="entry name" value="Epimerase"/>
    <property type="match status" value="1"/>
</dbReference>
<dbReference type="HOGENOM" id="CLU_007383_9_2_1"/>
<dbReference type="InterPro" id="IPR036291">
    <property type="entry name" value="NAD(P)-bd_dom_sf"/>
</dbReference>
<sequence>MSAIPGGSTVLVTGFTGYIGSHVAHQLLQAGYTVRGTTRSAAKATFLREKFTREFGEGRLEVVEIPDVTVEGALDEAIKGVSGIAHVASDVSMSQNMDEVVGPVVRGTLAVLRAAAATPSVKRFVLTSSTVAAGWPTPGTAYTRDEHSWNDVSAASAESDPHRGYHVYAVSKTEGEKAAWKFVEEEKPGFVLNTVLPDTNFGPALGPALLQSTALFPLTILSGKGDQFAGFPNQWFVDVRDTARLHVAALTLPSCSAPGYRLYAAAAPFTFSQILGIVRKLRPARATDLPERFEWETLPNLSRVDNSRSTALLKEMGRDGWVGLDESLEANIEGQ</sequence>
<gene>
    <name evidence="4" type="ORF">PLICRDRAFT_46683</name>
</gene>
<dbReference type="GO" id="GO:0016616">
    <property type="term" value="F:oxidoreductase activity, acting on the CH-OH group of donors, NAD or NADP as acceptor"/>
    <property type="evidence" value="ECO:0007669"/>
    <property type="project" value="TreeGrafter"/>
</dbReference>
<dbReference type="InterPro" id="IPR050425">
    <property type="entry name" value="NAD(P)_dehydrat-like"/>
</dbReference>
<evidence type="ECO:0000256" key="1">
    <source>
        <dbReference type="ARBA" id="ARBA00023002"/>
    </source>
</evidence>
<evidence type="ECO:0000256" key="2">
    <source>
        <dbReference type="ARBA" id="ARBA00023445"/>
    </source>
</evidence>
<dbReference type="Proteomes" id="UP000053263">
    <property type="component" value="Unassembled WGS sequence"/>
</dbReference>
<organism evidence="4 5">
    <name type="scientific">Plicaturopsis crispa FD-325 SS-3</name>
    <dbReference type="NCBI Taxonomy" id="944288"/>
    <lineage>
        <taxon>Eukaryota</taxon>
        <taxon>Fungi</taxon>
        <taxon>Dikarya</taxon>
        <taxon>Basidiomycota</taxon>
        <taxon>Agaricomycotina</taxon>
        <taxon>Agaricomycetes</taxon>
        <taxon>Agaricomycetidae</taxon>
        <taxon>Amylocorticiales</taxon>
        <taxon>Amylocorticiaceae</taxon>
        <taxon>Plicatura</taxon>
        <taxon>Plicaturopsis crispa</taxon>
    </lineage>
</organism>
<accession>A0A0C9T709</accession>
<feature type="domain" description="Ketoreductase" evidence="3">
    <location>
        <begin position="8"/>
        <end position="183"/>
    </location>
</feature>
<comment type="similarity">
    <text evidence="2">Belongs to the NAD(P)-dependent epimerase/dehydratase family. Dihydroflavonol-4-reductase subfamily.</text>
</comment>
<dbReference type="SMART" id="SM00822">
    <property type="entry name" value="PKS_KR"/>
    <property type="match status" value="1"/>
</dbReference>
<evidence type="ECO:0000259" key="3">
    <source>
        <dbReference type="SMART" id="SM00822"/>
    </source>
</evidence>